<dbReference type="AlphaFoldDB" id="A0AAX4HJX6"/>
<evidence type="ECO:0000256" key="1">
    <source>
        <dbReference type="SAM" id="SignalP"/>
    </source>
</evidence>
<feature type="chain" id="PRO_5043567756" description="Lipoprotein" evidence="1">
    <location>
        <begin position="24"/>
        <end position="40"/>
    </location>
</feature>
<organism evidence="2 3">
    <name type="scientific">Peredibacter starrii</name>
    <dbReference type="NCBI Taxonomy" id="28202"/>
    <lineage>
        <taxon>Bacteria</taxon>
        <taxon>Pseudomonadati</taxon>
        <taxon>Bdellovibrionota</taxon>
        <taxon>Bacteriovoracia</taxon>
        <taxon>Bacteriovoracales</taxon>
        <taxon>Bacteriovoracaceae</taxon>
        <taxon>Peredibacter</taxon>
    </lineage>
</organism>
<name>A0AAX4HJX6_9BACT</name>
<evidence type="ECO:0000313" key="2">
    <source>
        <dbReference type="EMBL" id="WPU63545.1"/>
    </source>
</evidence>
<sequence>MSAKLSGLLCFALLVLMVGCASHEPNEATFDSRDEARAFR</sequence>
<reference evidence="2 3" key="1">
    <citation type="submission" date="2023-11" db="EMBL/GenBank/DDBJ databases">
        <title>Peredibacter starrii A3.12.</title>
        <authorList>
            <person name="Mitchell R.J."/>
        </authorList>
    </citation>
    <scope>NUCLEOTIDE SEQUENCE [LARGE SCALE GENOMIC DNA]</scope>
    <source>
        <strain evidence="2 3">A3.12</strain>
    </source>
</reference>
<dbReference type="Proteomes" id="UP001324634">
    <property type="component" value="Chromosome"/>
</dbReference>
<feature type="signal peptide" evidence="1">
    <location>
        <begin position="1"/>
        <end position="23"/>
    </location>
</feature>
<dbReference type="KEGG" id="psti:SOO65_12685"/>
<keyword evidence="1" id="KW-0732">Signal</keyword>
<evidence type="ECO:0000313" key="3">
    <source>
        <dbReference type="Proteomes" id="UP001324634"/>
    </source>
</evidence>
<protein>
    <recommendedName>
        <fullName evidence="4">Lipoprotein</fullName>
    </recommendedName>
</protein>
<accession>A0AAX4HJX6</accession>
<evidence type="ECO:0008006" key="4">
    <source>
        <dbReference type="Google" id="ProtNLM"/>
    </source>
</evidence>
<dbReference type="PROSITE" id="PS51257">
    <property type="entry name" value="PROKAR_LIPOPROTEIN"/>
    <property type="match status" value="1"/>
</dbReference>
<dbReference type="EMBL" id="CP139487">
    <property type="protein sequence ID" value="WPU63545.1"/>
    <property type="molecule type" value="Genomic_DNA"/>
</dbReference>
<keyword evidence="3" id="KW-1185">Reference proteome</keyword>
<proteinExistence type="predicted"/>
<dbReference type="RefSeq" id="WP_321390437.1">
    <property type="nucleotide sequence ID" value="NZ_CP139487.1"/>
</dbReference>
<gene>
    <name evidence="2" type="ORF">SOO65_12685</name>
</gene>